<keyword evidence="3" id="KW-0472">Membrane</keyword>
<accession>A0A7R9Q4Y8</accession>
<evidence type="ECO:0000256" key="2">
    <source>
        <dbReference type="PROSITE-ProRule" id="PRU00059"/>
    </source>
</evidence>
<gene>
    <name evidence="5" type="ORF">OSB1V03_LOCUS12803</name>
</gene>
<evidence type="ECO:0000256" key="3">
    <source>
        <dbReference type="SAM" id="Phobius"/>
    </source>
</evidence>
<dbReference type="Pfam" id="PF00431">
    <property type="entry name" value="CUB"/>
    <property type="match status" value="1"/>
</dbReference>
<dbReference type="CDD" id="cd00041">
    <property type="entry name" value="CUB"/>
    <property type="match status" value="1"/>
</dbReference>
<organism evidence="5">
    <name type="scientific">Medioppia subpectinata</name>
    <dbReference type="NCBI Taxonomy" id="1979941"/>
    <lineage>
        <taxon>Eukaryota</taxon>
        <taxon>Metazoa</taxon>
        <taxon>Ecdysozoa</taxon>
        <taxon>Arthropoda</taxon>
        <taxon>Chelicerata</taxon>
        <taxon>Arachnida</taxon>
        <taxon>Acari</taxon>
        <taxon>Acariformes</taxon>
        <taxon>Sarcoptiformes</taxon>
        <taxon>Oribatida</taxon>
        <taxon>Brachypylina</taxon>
        <taxon>Oppioidea</taxon>
        <taxon>Oppiidae</taxon>
        <taxon>Medioppia</taxon>
    </lineage>
</organism>
<dbReference type="Gene3D" id="2.60.120.290">
    <property type="entry name" value="Spermadhesin, CUB domain"/>
    <property type="match status" value="1"/>
</dbReference>
<proteinExistence type="predicted"/>
<dbReference type="SMART" id="SM00042">
    <property type="entry name" value="CUB"/>
    <property type="match status" value="1"/>
</dbReference>
<dbReference type="CDD" id="cd00112">
    <property type="entry name" value="LDLa"/>
    <property type="match status" value="1"/>
</dbReference>
<dbReference type="GO" id="GO:0005886">
    <property type="term" value="C:plasma membrane"/>
    <property type="evidence" value="ECO:0007669"/>
    <property type="project" value="TreeGrafter"/>
</dbReference>
<dbReference type="AlphaFoldDB" id="A0A7R9Q4Y8"/>
<keyword evidence="3" id="KW-0812">Transmembrane</keyword>
<evidence type="ECO:0000259" key="4">
    <source>
        <dbReference type="PROSITE" id="PS01180"/>
    </source>
</evidence>
<keyword evidence="3" id="KW-1133">Transmembrane helix</keyword>
<dbReference type="InterPro" id="IPR000859">
    <property type="entry name" value="CUB_dom"/>
</dbReference>
<evidence type="ECO:0000313" key="5">
    <source>
        <dbReference type="EMBL" id="CAD7632400.1"/>
    </source>
</evidence>
<evidence type="ECO:0000256" key="1">
    <source>
        <dbReference type="ARBA" id="ARBA00023157"/>
    </source>
</evidence>
<protein>
    <recommendedName>
        <fullName evidence="4">CUB domain-containing protein</fullName>
    </recommendedName>
</protein>
<name>A0A7R9Q4Y8_9ACAR</name>
<dbReference type="InterPro" id="IPR035914">
    <property type="entry name" value="Sperma_CUB_dom_sf"/>
</dbReference>
<comment type="caution">
    <text evidence="2">Lacks conserved residue(s) required for the propagation of feature annotation.</text>
</comment>
<dbReference type="EMBL" id="CAJPIZ010010921">
    <property type="protein sequence ID" value="CAG2112830.1"/>
    <property type="molecule type" value="Genomic_DNA"/>
</dbReference>
<evidence type="ECO:0000313" key="6">
    <source>
        <dbReference type="Proteomes" id="UP000759131"/>
    </source>
</evidence>
<reference evidence="5" key="1">
    <citation type="submission" date="2020-11" db="EMBL/GenBank/DDBJ databases">
        <authorList>
            <person name="Tran Van P."/>
        </authorList>
    </citation>
    <scope>NUCLEOTIDE SEQUENCE</scope>
</reference>
<dbReference type="Proteomes" id="UP000759131">
    <property type="component" value="Unassembled WGS sequence"/>
</dbReference>
<sequence>MQSFEGLIGPPESKPMNIVGCGGNETGIGGILVSPNYPGPFPRTIDCVWLIRVQQNQHIYVRMVELQLFGSIAYCKDAQLAIYDGFESLEFDPKKPKQYCGDLTYYKNVEDKVLMSTSNRLLIRFKSDITSSHWSDQVSRNPITGFKLIWTAVEFKSSGECKAFTCTGSEFCMKPQKFGRNCEEYHSFCIDSSLQCNGVPNCSEQDFTDEDKCNVSLFVGASTGIGLTIIVIVICFCCCRRRNIETNTSRKDESVIGLNREESSLQSRHSELSEQSAYYAMRPIGDYYTPQTDAHVINCSVHGPRHVPEVLTQNHSSGPHQRVDLINKLNYIPTDV</sequence>
<dbReference type="EMBL" id="OC865496">
    <property type="protein sequence ID" value="CAD7632400.1"/>
    <property type="molecule type" value="Genomic_DNA"/>
</dbReference>
<dbReference type="SUPFAM" id="SSF49854">
    <property type="entry name" value="Spermadhesin, CUB domain"/>
    <property type="match status" value="1"/>
</dbReference>
<keyword evidence="1" id="KW-1015">Disulfide bond</keyword>
<dbReference type="PANTHER" id="PTHR47537">
    <property type="entry name" value="CUBILIN"/>
    <property type="match status" value="1"/>
</dbReference>
<feature type="transmembrane region" description="Helical" evidence="3">
    <location>
        <begin position="217"/>
        <end position="239"/>
    </location>
</feature>
<dbReference type="InterPro" id="IPR053207">
    <property type="entry name" value="Non-NMDA_GluR_Accessory"/>
</dbReference>
<dbReference type="PANTHER" id="PTHR47537:SF5">
    <property type="entry name" value="CUB DOMAIN-CONTAINING PROTEIN"/>
    <property type="match status" value="1"/>
</dbReference>
<dbReference type="OrthoDB" id="10020456at2759"/>
<dbReference type="InterPro" id="IPR002172">
    <property type="entry name" value="LDrepeatLR_classA_rpt"/>
</dbReference>
<dbReference type="PROSITE" id="PS01180">
    <property type="entry name" value="CUB"/>
    <property type="match status" value="1"/>
</dbReference>
<feature type="domain" description="CUB" evidence="4">
    <location>
        <begin position="21"/>
        <end position="153"/>
    </location>
</feature>
<keyword evidence="6" id="KW-1185">Reference proteome</keyword>